<dbReference type="Gene3D" id="3.60.15.10">
    <property type="entry name" value="Ribonuclease Z/Hydroxyacylglutathione hydrolase-like"/>
    <property type="match status" value="1"/>
</dbReference>
<dbReference type="PANTHER" id="PTHR15032:SF4">
    <property type="entry name" value="N-ACYL-PHOSPHATIDYLETHANOLAMINE-HYDROLYZING PHOSPHOLIPASE D"/>
    <property type="match status" value="1"/>
</dbReference>
<dbReference type="InterPro" id="IPR024884">
    <property type="entry name" value="NAPE-PLD"/>
</dbReference>
<dbReference type="InterPro" id="IPR001279">
    <property type="entry name" value="Metallo-B-lactamas"/>
</dbReference>
<organism evidence="2">
    <name type="scientific">marine metagenome</name>
    <dbReference type="NCBI Taxonomy" id="408172"/>
    <lineage>
        <taxon>unclassified sequences</taxon>
        <taxon>metagenomes</taxon>
        <taxon>ecological metagenomes</taxon>
    </lineage>
</organism>
<feature type="domain" description="Metallo-beta-lactamase" evidence="1">
    <location>
        <begin position="56"/>
        <end position="251"/>
    </location>
</feature>
<accession>A0A382XQN0</accession>
<dbReference type="PIRSF" id="PIRSF038896">
    <property type="entry name" value="NAPE-PLD"/>
    <property type="match status" value="1"/>
</dbReference>
<name>A0A382XQN0_9ZZZZ</name>
<dbReference type="Pfam" id="PF12706">
    <property type="entry name" value="Lactamase_B_2"/>
    <property type="match status" value="1"/>
</dbReference>
<feature type="non-terminal residue" evidence="2">
    <location>
        <position position="264"/>
    </location>
</feature>
<dbReference type="InterPro" id="IPR036866">
    <property type="entry name" value="RibonucZ/Hydroxyglut_hydro"/>
</dbReference>
<evidence type="ECO:0000313" key="2">
    <source>
        <dbReference type="EMBL" id="SVD73160.1"/>
    </source>
</evidence>
<reference evidence="2" key="1">
    <citation type="submission" date="2018-05" db="EMBL/GenBank/DDBJ databases">
        <authorList>
            <person name="Lanie J.A."/>
            <person name="Ng W.-L."/>
            <person name="Kazmierczak K.M."/>
            <person name="Andrzejewski T.M."/>
            <person name="Davidsen T.M."/>
            <person name="Wayne K.J."/>
            <person name="Tettelin H."/>
            <person name="Glass J.I."/>
            <person name="Rusch D."/>
            <person name="Podicherti R."/>
            <person name="Tsui H.-C.T."/>
            <person name="Winkler M.E."/>
        </authorList>
    </citation>
    <scope>NUCLEOTIDE SEQUENCE</scope>
</reference>
<dbReference type="GO" id="GO:0005737">
    <property type="term" value="C:cytoplasm"/>
    <property type="evidence" value="ECO:0007669"/>
    <property type="project" value="TreeGrafter"/>
</dbReference>
<dbReference type="AlphaFoldDB" id="A0A382XQN0"/>
<dbReference type="EMBL" id="UINC01169560">
    <property type="protein sequence ID" value="SVD73160.1"/>
    <property type="molecule type" value="Genomic_DNA"/>
</dbReference>
<dbReference type="SUPFAM" id="SSF56281">
    <property type="entry name" value="Metallo-hydrolase/oxidoreductase"/>
    <property type="match status" value="1"/>
</dbReference>
<evidence type="ECO:0000259" key="1">
    <source>
        <dbReference type="Pfam" id="PF12706"/>
    </source>
</evidence>
<protein>
    <recommendedName>
        <fullName evidence="1">Metallo-beta-lactamase domain-containing protein</fullName>
    </recommendedName>
</protein>
<gene>
    <name evidence="2" type="ORF">METZ01_LOCUS426014</name>
</gene>
<proteinExistence type="predicted"/>
<sequence length="264" mass="30098">MPLSEFFKSDSNRIPNKDLIHESIDLESFVDAEDHKIKISWIGHSAFILNIDGNILLLDPMLGQYAAPVPLPSLKRYSSKIAFSIDDIDIIDAVIFSHDHYDHLDYSTVKQIKNKVKIFFVPYGVANHLNGWGVRQESIIELNWDESANFNGIEIVCLPARHFSGRGPLNRNSTLWCSWAIKSEYGKIYFSGDSGYGKHFKAIGEMHGPFDLSFLDCGQYNVAWKYSHMIPEEAVRASKDLVSDFFMPIHWGAFTLSTHPWEEP</sequence>
<dbReference type="GO" id="GO:0008270">
    <property type="term" value="F:zinc ion binding"/>
    <property type="evidence" value="ECO:0007669"/>
    <property type="project" value="InterPro"/>
</dbReference>
<dbReference type="PANTHER" id="PTHR15032">
    <property type="entry name" value="N-ACYL-PHOSPHATIDYLETHANOLAMINE-HYDROLYZING PHOSPHOLIPASE D"/>
    <property type="match status" value="1"/>
</dbReference>
<dbReference type="GO" id="GO:0070290">
    <property type="term" value="F:N-acylphosphatidylethanolamine-specific phospholipase D activity"/>
    <property type="evidence" value="ECO:0007669"/>
    <property type="project" value="InterPro"/>
</dbReference>